<protein>
    <recommendedName>
        <fullName evidence="5">Actin maturation protease</fullName>
    </recommendedName>
    <alternativeName>
        <fullName evidence="6">Actin aminopeptidase ACTMAP</fullName>
    </alternativeName>
</protein>
<dbReference type="Proteomes" id="UP000838412">
    <property type="component" value="Chromosome 4"/>
</dbReference>
<evidence type="ECO:0000256" key="8">
    <source>
        <dbReference type="ARBA" id="ARBA00049041"/>
    </source>
</evidence>
<feature type="compositionally biased region" description="Pro residues" evidence="11">
    <location>
        <begin position="30"/>
        <end position="48"/>
    </location>
</feature>
<name>A0A8J9ZUX9_BRALA</name>
<dbReference type="AlphaFoldDB" id="A0A8J9ZUX9"/>
<evidence type="ECO:0000256" key="2">
    <source>
        <dbReference type="ARBA" id="ARBA00022670"/>
    </source>
</evidence>
<evidence type="ECO:0000256" key="4">
    <source>
        <dbReference type="ARBA" id="ARBA00034725"/>
    </source>
</evidence>
<dbReference type="GO" id="GO:0006508">
    <property type="term" value="P:proteolysis"/>
    <property type="evidence" value="ECO:0007669"/>
    <property type="project" value="UniProtKB-KW"/>
</dbReference>
<dbReference type="InterPro" id="IPR040043">
    <property type="entry name" value="ACTMAP"/>
</dbReference>
<gene>
    <name evidence="12" type="primary">C19orf54</name>
    <name evidence="12" type="ORF">BLAG_LOCUS17512</name>
</gene>
<comment type="catalytic activity">
    <reaction evidence="9">
        <text>N-terminal N(alpha)-acetyl-L-methionyl-L-aspartyl-[protein] + H2O = N-terminal L-aspartyl-[protein] + N-acetyl-L-methionine</text>
        <dbReference type="Rhea" id="RHEA:74571"/>
        <dbReference type="Rhea" id="RHEA-COMP:12669"/>
        <dbReference type="Rhea" id="RHEA-COMP:12693"/>
        <dbReference type="ChEBI" id="CHEBI:15377"/>
        <dbReference type="ChEBI" id="CHEBI:64720"/>
        <dbReference type="ChEBI" id="CHEBI:71670"/>
        <dbReference type="ChEBI" id="CHEBI:133063"/>
    </reaction>
    <physiologicalReaction direction="left-to-right" evidence="9">
        <dbReference type="Rhea" id="RHEA:74572"/>
    </physiologicalReaction>
</comment>
<evidence type="ECO:0000313" key="12">
    <source>
        <dbReference type="EMBL" id="CAH1262471.1"/>
    </source>
</evidence>
<keyword evidence="3" id="KW-0378">Hydrolase</keyword>
<evidence type="ECO:0000256" key="6">
    <source>
        <dbReference type="ARBA" id="ARBA00034908"/>
    </source>
</evidence>
<comment type="catalytic activity">
    <reaction evidence="8">
        <text>N-terminal N(alpha)-acetyl-L-cysteinyl-L-aspartyl-[protein] + H2O = N-terminal L-aspartyl-[protein] + N-acetyl-L-cysteine</text>
        <dbReference type="Rhea" id="RHEA:74579"/>
        <dbReference type="Rhea" id="RHEA-COMP:12669"/>
        <dbReference type="Rhea" id="RHEA-COMP:18395"/>
        <dbReference type="ChEBI" id="CHEBI:15377"/>
        <dbReference type="ChEBI" id="CHEBI:64720"/>
        <dbReference type="ChEBI" id="CHEBI:78236"/>
        <dbReference type="ChEBI" id="CHEBI:193599"/>
    </reaction>
    <physiologicalReaction direction="left-to-right" evidence="8">
        <dbReference type="Rhea" id="RHEA:74580"/>
    </physiologicalReaction>
</comment>
<keyword evidence="2" id="KW-0645">Protease</keyword>
<feature type="region of interest" description="Disordered" evidence="11">
    <location>
        <begin position="1"/>
        <end position="88"/>
    </location>
</feature>
<dbReference type="EMBL" id="OV696689">
    <property type="protein sequence ID" value="CAH1262471.1"/>
    <property type="molecule type" value="Genomic_DNA"/>
</dbReference>
<evidence type="ECO:0000256" key="9">
    <source>
        <dbReference type="ARBA" id="ARBA00093241"/>
    </source>
</evidence>
<dbReference type="GO" id="GO:0004177">
    <property type="term" value="F:aminopeptidase activity"/>
    <property type="evidence" value="ECO:0007669"/>
    <property type="project" value="UniProtKB-KW"/>
</dbReference>
<keyword evidence="13" id="KW-1185">Reference proteome</keyword>
<keyword evidence="1" id="KW-0031">Aminopeptidase</keyword>
<evidence type="ECO:0000256" key="3">
    <source>
        <dbReference type="ARBA" id="ARBA00022801"/>
    </source>
</evidence>
<evidence type="ECO:0000256" key="11">
    <source>
        <dbReference type="SAM" id="MobiDB-lite"/>
    </source>
</evidence>
<evidence type="ECO:0000256" key="7">
    <source>
        <dbReference type="ARBA" id="ARBA00047999"/>
    </source>
</evidence>
<dbReference type="PANTHER" id="PTHR28631:SF1">
    <property type="entry name" value="ACTIN MATURATION PROTEASE"/>
    <property type="match status" value="1"/>
</dbReference>
<sequence>MLSISGDSFGTVGAAEMSTADAGSMDGCPVSPPPPPPPPPGTVPPPLSPVHQNEECSGADTVNESEQVSPPPPILFMNGDCSSPPIPPPPPPLGHMPPPPKHFEYRNGALRLARSGPQAGAPDTDIRRHIRHLVERCRLETTLSSGQNLIWLSHVNTGIIPVLQEGPKCGLVALCMAAQQLKDVGADVKTPSTDEIYNFAKNKGYTLQGEMFSATYMAQLAEELIGCRCSVLKGGMPQHRLEIIQHLVKGYPALVPYDADRNHEPICKRGHKAHWAVIPGLILGIDQWHGGLLDGYQQDNDPHCHDLYHALPDTTAPKLDWSRVHQAFLYARQGKSRRLALWKYELLHESNIQLVEMCPVRAQEIELYVLPDDGVEGGLSGRAVLLFPPR</sequence>
<reference evidence="12" key="1">
    <citation type="submission" date="2022-01" db="EMBL/GenBank/DDBJ databases">
        <authorList>
            <person name="Braso-Vives M."/>
        </authorList>
    </citation>
    <scope>NUCLEOTIDE SEQUENCE</scope>
</reference>
<dbReference type="OrthoDB" id="198816at2759"/>
<dbReference type="Pfam" id="PF21646">
    <property type="entry name" value="ACTMAP-like_C"/>
    <property type="match status" value="1"/>
</dbReference>
<comment type="catalytic activity">
    <reaction evidence="10">
        <text>N-terminal N(alpha)-acetyl-L-methionyl-L-glutamyl-[protein] + H2O = N-terminal L-glutamyl-[protein] + N-acetyl-L-methionine</text>
        <dbReference type="Rhea" id="RHEA:74575"/>
        <dbReference type="Rhea" id="RHEA-COMP:12668"/>
        <dbReference type="Rhea" id="RHEA-COMP:12697"/>
        <dbReference type="ChEBI" id="CHEBI:15377"/>
        <dbReference type="ChEBI" id="CHEBI:64721"/>
        <dbReference type="ChEBI" id="CHEBI:71670"/>
        <dbReference type="ChEBI" id="CHEBI:133360"/>
    </reaction>
    <physiologicalReaction direction="left-to-right" evidence="10">
        <dbReference type="Rhea" id="RHEA:74576"/>
    </physiologicalReaction>
</comment>
<evidence type="ECO:0000313" key="13">
    <source>
        <dbReference type="Proteomes" id="UP000838412"/>
    </source>
</evidence>
<comment type="catalytic activity">
    <reaction evidence="7">
        <text>N-terminal N(alpha)-acetyl-L-cysteinyl-L-glutamyl-[protein] + H2O = N-terminal L-glutamyl-[protein] + N-acetyl-L-cysteine</text>
        <dbReference type="Rhea" id="RHEA:74583"/>
        <dbReference type="Rhea" id="RHEA-COMP:12668"/>
        <dbReference type="Rhea" id="RHEA-COMP:18396"/>
        <dbReference type="ChEBI" id="CHEBI:15377"/>
        <dbReference type="ChEBI" id="CHEBI:64721"/>
        <dbReference type="ChEBI" id="CHEBI:78236"/>
        <dbReference type="ChEBI" id="CHEBI:193601"/>
    </reaction>
    <physiologicalReaction direction="left-to-right" evidence="7">
        <dbReference type="Rhea" id="RHEA:74584"/>
    </physiologicalReaction>
</comment>
<dbReference type="PANTHER" id="PTHR28631">
    <property type="entry name" value="UPF0692 PROTEIN C19ORF54"/>
    <property type="match status" value="1"/>
</dbReference>
<evidence type="ECO:0000256" key="5">
    <source>
        <dbReference type="ARBA" id="ARBA00034848"/>
    </source>
</evidence>
<organism evidence="12 13">
    <name type="scientific">Branchiostoma lanceolatum</name>
    <name type="common">Common lancelet</name>
    <name type="synonym">Amphioxus lanceolatum</name>
    <dbReference type="NCBI Taxonomy" id="7740"/>
    <lineage>
        <taxon>Eukaryota</taxon>
        <taxon>Metazoa</taxon>
        <taxon>Chordata</taxon>
        <taxon>Cephalochordata</taxon>
        <taxon>Leptocardii</taxon>
        <taxon>Amphioxiformes</taxon>
        <taxon>Branchiostomatidae</taxon>
        <taxon>Branchiostoma</taxon>
    </lineage>
</organism>
<evidence type="ECO:0000256" key="10">
    <source>
        <dbReference type="ARBA" id="ARBA00093265"/>
    </source>
</evidence>
<evidence type="ECO:0000256" key="1">
    <source>
        <dbReference type="ARBA" id="ARBA00022438"/>
    </source>
</evidence>
<accession>A0A8J9ZUX9</accession>
<comment type="similarity">
    <text evidence="4">Belongs to the ACTMAP family.</text>
</comment>
<proteinExistence type="inferred from homology"/>